<comment type="subcellular location">
    <subcellularLocation>
        <location evidence="1">Cytoplasm</location>
    </subcellularLocation>
</comment>
<evidence type="ECO:0000256" key="8">
    <source>
        <dbReference type="ARBA" id="ARBA00022840"/>
    </source>
</evidence>
<dbReference type="EMBL" id="CP022347">
    <property type="protein sequence ID" value="ASQ30548.1"/>
    <property type="molecule type" value="Genomic_DNA"/>
</dbReference>
<name>A0A222MXV3_9BACT</name>
<gene>
    <name evidence="11" type="primary">tsaE</name>
    <name evidence="11" type="ORF">CAV_0887</name>
</gene>
<evidence type="ECO:0000256" key="10">
    <source>
        <dbReference type="ARBA" id="ARBA00032441"/>
    </source>
</evidence>
<dbReference type="AlphaFoldDB" id="A0A222MXV3"/>
<dbReference type="GO" id="GO:0046872">
    <property type="term" value="F:metal ion binding"/>
    <property type="evidence" value="ECO:0007669"/>
    <property type="project" value="UniProtKB-KW"/>
</dbReference>
<evidence type="ECO:0000313" key="12">
    <source>
        <dbReference type="Proteomes" id="UP000201169"/>
    </source>
</evidence>
<dbReference type="OrthoDB" id="9815896at2"/>
<sequence>MREFILAKDELNSICELIKDEGIVLLQGDLASGKTSLVKAIARYKGVSEDVSSPTFSIMQSYQAKNTKIYHYDIYQNGLKALLENGLFENFFEKGLHLVEWGQEDLEAYLLKFKLESMLIKLSTTKDENKRKYKVYEHFRG</sequence>
<dbReference type="InterPro" id="IPR003442">
    <property type="entry name" value="T6A_TsaE"/>
</dbReference>
<evidence type="ECO:0000256" key="6">
    <source>
        <dbReference type="ARBA" id="ARBA00022723"/>
    </source>
</evidence>
<dbReference type="Gene3D" id="3.40.50.300">
    <property type="entry name" value="P-loop containing nucleotide triphosphate hydrolases"/>
    <property type="match status" value="1"/>
</dbReference>
<organism evidence="11 12">
    <name type="scientific">Campylobacter avium LMG 24591</name>
    <dbReference type="NCBI Taxonomy" id="522484"/>
    <lineage>
        <taxon>Bacteria</taxon>
        <taxon>Pseudomonadati</taxon>
        <taxon>Campylobacterota</taxon>
        <taxon>Epsilonproteobacteria</taxon>
        <taxon>Campylobacterales</taxon>
        <taxon>Campylobacteraceae</taxon>
        <taxon>Campylobacter</taxon>
    </lineage>
</organism>
<keyword evidence="11" id="KW-0012">Acyltransferase</keyword>
<evidence type="ECO:0000256" key="9">
    <source>
        <dbReference type="ARBA" id="ARBA00022842"/>
    </source>
</evidence>
<protein>
    <recommendedName>
        <fullName evidence="3">tRNA threonylcarbamoyladenosine biosynthesis protein TsaE</fullName>
    </recommendedName>
    <alternativeName>
        <fullName evidence="10">t(6)A37 threonylcarbamoyladenosine biosynthesis protein TsaE</fullName>
    </alternativeName>
</protein>
<evidence type="ECO:0000256" key="3">
    <source>
        <dbReference type="ARBA" id="ARBA00019010"/>
    </source>
</evidence>
<proteinExistence type="inferred from homology"/>
<dbReference type="GO" id="GO:0005737">
    <property type="term" value="C:cytoplasm"/>
    <property type="evidence" value="ECO:0007669"/>
    <property type="project" value="UniProtKB-SubCell"/>
</dbReference>
<keyword evidence="4" id="KW-0963">Cytoplasm</keyword>
<dbReference type="NCBIfam" id="TIGR00150">
    <property type="entry name" value="T6A_YjeE"/>
    <property type="match status" value="1"/>
</dbReference>
<evidence type="ECO:0000313" key="11">
    <source>
        <dbReference type="EMBL" id="ASQ30548.1"/>
    </source>
</evidence>
<evidence type="ECO:0000256" key="5">
    <source>
        <dbReference type="ARBA" id="ARBA00022694"/>
    </source>
</evidence>
<accession>A0A222MXV3</accession>
<dbReference type="GO" id="GO:0016746">
    <property type="term" value="F:acyltransferase activity"/>
    <property type="evidence" value="ECO:0007669"/>
    <property type="project" value="UniProtKB-KW"/>
</dbReference>
<keyword evidence="9" id="KW-0460">Magnesium</keyword>
<evidence type="ECO:0000256" key="2">
    <source>
        <dbReference type="ARBA" id="ARBA00007599"/>
    </source>
</evidence>
<reference evidence="11 12" key="1">
    <citation type="submission" date="2017-07" db="EMBL/GenBank/DDBJ databases">
        <title>Analysis of two Campylobacter avium genomes and identification of a novel hippuricase gene.</title>
        <authorList>
            <person name="Miller W.G."/>
            <person name="Chapman M.H."/>
            <person name="Yee E."/>
            <person name="Revez J."/>
            <person name="Bono J.L."/>
            <person name="Rossi M."/>
        </authorList>
    </citation>
    <scope>NUCLEOTIDE SEQUENCE [LARGE SCALE GENOMIC DNA]</scope>
    <source>
        <strain evidence="11 12">LMG 24591</strain>
    </source>
</reference>
<keyword evidence="12" id="KW-1185">Reference proteome</keyword>
<dbReference type="Pfam" id="PF02367">
    <property type="entry name" value="TsaE"/>
    <property type="match status" value="1"/>
</dbReference>
<evidence type="ECO:0000256" key="4">
    <source>
        <dbReference type="ARBA" id="ARBA00022490"/>
    </source>
</evidence>
<dbReference type="SUPFAM" id="SSF52540">
    <property type="entry name" value="P-loop containing nucleoside triphosphate hydrolases"/>
    <property type="match status" value="1"/>
</dbReference>
<keyword evidence="6" id="KW-0479">Metal-binding</keyword>
<comment type="similarity">
    <text evidence="2">Belongs to the TsaE family.</text>
</comment>
<keyword evidence="8" id="KW-0067">ATP-binding</keyword>
<dbReference type="GO" id="GO:0005524">
    <property type="term" value="F:ATP binding"/>
    <property type="evidence" value="ECO:0007669"/>
    <property type="project" value="UniProtKB-KW"/>
</dbReference>
<dbReference type="RefSeq" id="WP_094325302.1">
    <property type="nucleotide sequence ID" value="NZ_CP022347.1"/>
</dbReference>
<keyword evidence="5" id="KW-0819">tRNA processing</keyword>
<evidence type="ECO:0000256" key="7">
    <source>
        <dbReference type="ARBA" id="ARBA00022741"/>
    </source>
</evidence>
<dbReference type="InterPro" id="IPR027417">
    <property type="entry name" value="P-loop_NTPase"/>
</dbReference>
<dbReference type="KEGG" id="cavi:CAV_0887"/>
<keyword evidence="11" id="KW-0808">Transferase</keyword>
<keyword evidence="7" id="KW-0547">Nucleotide-binding</keyword>
<dbReference type="GO" id="GO:0002949">
    <property type="term" value="P:tRNA threonylcarbamoyladenosine modification"/>
    <property type="evidence" value="ECO:0007669"/>
    <property type="project" value="InterPro"/>
</dbReference>
<dbReference type="PANTHER" id="PTHR33540:SF2">
    <property type="entry name" value="TRNA THREONYLCARBAMOYLADENOSINE BIOSYNTHESIS PROTEIN TSAE"/>
    <property type="match status" value="1"/>
</dbReference>
<dbReference type="Proteomes" id="UP000201169">
    <property type="component" value="Chromosome"/>
</dbReference>
<evidence type="ECO:0000256" key="1">
    <source>
        <dbReference type="ARBA" id="ARBA00004496"/>
    </source>
</evidence>
<dbReference type="PANTHER" id="PTHR33540">
    <property type="entry name" value="TRNA THREONYLCARBAMOYLADENOSINE BIOSYNTHESIS PROTEIN TSAE"/>
    <property type="match status" value="1"/>
</dbReference>